<gene>
    <name evidence="1" type="primary">ga13481</name>
    <name evidence="1" type="ORF">PR202_ga13481</name>
</gene>
<reference evidence="1" key="2">
    <citation type="submission" date="2021-12" db="EMBL/GenBank/DDBJ databases">
        <title>Resequencing data analysis of finger millet.</title>
        <authorList>
            <person name="Hatakeyama M."/>
            <person name="Aluri S."/>
            <person name="Balachadran M.T."/>
            <person name="Sivarajan S.R."/>
            <person name="Poveda L."/>
            <person name="Shimizu-Inatsugi R."/>
            <person name="Schlapbach R."/>
            <person name="Sreeman S.M."/>
            <person name="Shimizu K.K."/>
        </authorList>
    </citation>
    <scope>NUCLEOTIDE SEQUENCE</scope>
</reference>
<name>A0AAV5CE47_ELECO</name>
<dbReference type="AlphaFoldDB" id="A0AAV5CE47"/>
<evidence type="ECO:0000313" key="1">
    <source>
        <dbReference type="EMBL" id="GJM96622.1"/>
    </source>
</evidence>
<evidence type="ECO:0000313" key="2">
    <source>
        <dbReference type="Proteomes" id="UP001054889"/>
    </source>
</evidence>
<dbReference type="EMBL" id="BQKI01000006">
    <property type="protein sequence ID" value="GJM96622.1"/>
    <property type="molecule type" value="Genomic_DNA"/>
</dbReference>
<reference evidence="1" key="1">
    <citation type="journal article" date="2018" name="DNA Res.">
        <title>Multiple hybrid de novo genome assembly of finger millet, an orphan allotetraploid crop.</title>
        <authorList>
            <person name="Hatakeyama M."/>
            <person name="Aluri S."/>
            <person name="Balachadran M.T."/>
            <person name="Sivarajan S.R."/>
            <person name="Patrignani A."/>
            <person name="Gruter S."/>
            <person name="Poveda L."/>
            <person name="Shimizu-Inatsugi R."/>
            <person name="Baeten J."/>
            <person name="Francoijs K.J."/>
            <person name="Nataraja K.N."/>
            <person name="Reddy Y.A.N."/>
            <person name="Phadnis S."/>
            <person name="Ravikumar R.L."/>
            <person name="Schlapbach R."/>
            <person name="Sreeman S.M."/>
            <person name="Shimizu K.K."/>
        </authorList>
    </citation>
    <scope>NUCLEOTIDE SEQUENCE</scope>
</reference>
<proteinExistence type="predicted"/>
<organism evidence="1 2">
    <name type="scientific">Eleusine coracana subsp. coracana</name>
    <dbReference type="NCBI Taxonomy" id="191504"/>
    <lineage>
        <taxon>Eukaryota</taxon>
        <taxon>Viridiplantae</taxon>
        <taxon>Streptophyta</taxon>
        <taxon>Embryophyta</taxon>
        <taxon>Tracheophyta</taxon>
        <taxon>Spermatophyta</taxon>
        <taxon>Magnoliopsida</taxon>
        <taxon>Liliopsida</taxon>
        <taxon>Poales</taxon>
        <taxon>Poaceae</taxon>
        <taxon>PACMAD clade</taxon>
        <taxon>Chloridoideae</taxon>
        <taxon>Cynodonteae</taxon>
        <taxon>Eleusininae</taxon>
        <taxon>Eleusine</taxon>
    </lineage>
</organism>
<accession>A0AAV5CE47</accession>
<comment type="caution">
    <text evidence="1">The sequence shown here is derived from an EMBL/GenBank/DDBJ whole genome shotgun (WGS) entry which is preliminary data.</text>
</comment>
<sequence length="82" mass="8618">MRTPSTLGGNELDAELGWRLGGDSTPSLYSPPGMYGNTATGWSLTVLHRALKRLSGKSRTRHIVGCWLAQGALGVCCSSSAP</sequence>
<dbReference type="Proteomes" id="UP001054889">
    <property type="component" value="Unassembled WGS sequence"/>
</dbReference>
<protein>
    <submittedName>
        <fullName evidence="1">Uncharacterized protein</fullName>
    </submittedName>
</protein>
<keyword evidence="2" id="KW-1185">Reference proteome</keyword>